<evidence type="ECO:0000313" key="2">
    <source>
        <dbReference type="Proteomes" id="UP000612899"/>
    </source>
</evidence>
<dbReference type="InterPro" id="IPR024079">
    <property type="entry name" value="MetalloPept_cat_dom_sf"/>
</dbReference>
<name>A0A8J3QF63_9ACTN</name>
<dbReference type="AlphaFoldDB" id="A0A8J3QF63"/>
<evidence type="ECO:0000313" key="1">
    <source>
        <dbReference type="EMBL" id="GIH08897.1"/>
    </source>
</evidence>
<dbReference type="Gene3D" id="3.40.390.10">
    <property type="entry name" value="Collagenase (Catalytic Domain)"/>
    <property type="match status" value="1"/>
</dbReference>
<protein>
    <submittedName>
        <fullName evidence="1">Uncharacterized protein</fullName>
    </submittedName>
</protein>
<gene>
    <name evidence="1" type="ORF">Rhe02_69640</name>
</gene>
<dbReference type="Proteomes" id="UP000612899">
    <property type="component" value="Unassembled WGS sequence"/>
</dbReference>
<proteinExistence type="predicted"/>
<comment type="caution">
    <text evidence="1">The sequence shown here is derived from an EMBL/GenBank/DDBJ whole genome shotgun (WGS) entry which is preliminary data.</text>
</comment>
<accession>A0A8J3QF63</accession>
<dbReference type="SUPFAM" id="SSF55486">
    <property type="entry name" value="Metalloproteases ('zincins'), catalytic domain"/>
    <property type="match status" value="1"/>
</dbReference>
<dbReference type="GO" id="GO:0008237">
    <property type="term" value="F:metallopeptidase activity"/>
    <property type="evidence" value="ECO:0007669"/>
    <property type="project" value="InterPro"/>
</dbReference>
<keyword evidence="2" id="KW-1185">Reference proteome</keyword>
<organism evidence="1 2">
    <name type="scientific">Rhizocola hellebori</name>
    <dbReference type="NCBI Taxonomy" id="1392758"/>
    <lineage>
        <taxon>Bacteria</taxon>
        <taxon>Bacillati</taxon>
        <taxon>Actinomycetota</taxon>
        <taxon>Actinomycetes</taxon>
        <taxon>Micromonosporales</taxon>
        <taxon>Micromonosporaceae</taxon>
        <taxon>Rhizocola</taxon>
    </lineage>
</organism>
<sequence length="200" mass="22863">MRQWRAKVMHLSKFLAVSVAVLVTVAGLGPAPAMAHEFNLIRMDDAFMDFASDESIDDHHLFWNHFVHFQNYDQYGARTDLTVSEKCRRCWNDHTDIVWYAWDLGVADPDTGVTTTGMERCRKSYPPPNQVCDRAEVLFNERFTRDISGEAGFAIACHEIGHAVGFWHSDEGCMWADFPYWIPPSNVLTDDMISHINGAY</sequence>
<reference evidence="1" key="1">
    <citation type="submission" date="2021-01" db="EMBL/GenBank/DDBJ databases">
        <title>Whole genome shotgun sequence of Rhizocola hellebori NBRC 109834.</title>
        <authorList>
            <person name="Komaki H."/>
            <person name="Tamura T."/>
        </authorList>
    </citation>
    <scope>NUCLEOTIDE SEQUENCE</scope>
    <source>
        <strain evidence="1">NBRC 109834</strain>
    </source>
</reference>
<dbReference type="EMBL" id="BONY01000057">
    <property type="protein sequence ID" value="GIH08897.1"/>
    <property type="molecule type" value="Genomic_DNA"/>
</dbReference>
<dbReference type="RefSeq" id="WP_203912641.1">
    <property type="nucleotide sequence ID" value="NZ_BONY01000057.1"/>
</dbReference>